<dbReference type="OrthoDB" id="6647425at2"/>
<feature type="transmembrane region" description="Helical" evidence="9">
    <location>
        <begin position="37"/>
        <end position="54"/>
    </location>
</feature>
<evidence type="ECO:0000256" key="3">
    <source>
        <dbReference type="ARBA" id="ARBA00022475"/>
    </source>
</evidence>
<dbReference type="PANTHER" id="PTHR37484">
    <property type="entry name" value="ROD SHAPE-DETERMINING PROTEIN MRED"/>
    <property type="match status" value="1"/>
</dbReference>
<sequence length="162" mass="18958">MNEYRGNGRGIIWLSFFIAIILQIMPWPEFLAYYRPSWLLLILIYWVMALPHRVSVGTSFFLGIVVDLIQGAALGVNALAYSIICYLVAYKHQLLRNMALWQQSLVIIGLTIILDFTVFWAEFVSSQVLFHPQVFWNSVVNGILWPWLFLLLRKVRRQFSVY</sequence>
<evidence type="ECO:0000313" key="10">
    <source>
        <dbReference type="EMBL" id="KPD04497.1"/>
    </source>
</evidence>
<dbReference type="GO" id="GO:0005886">
    <property type="term" value="C:plasma membrane"/>
    <property type="evidence" value="ECO:0007669"/>
    <property type="project" value="UniProtKB-SubCell"/>
</dbReference>
<name>A0A0N0ZAD1_9GAMM</name>
<dbReference type="NCBIfam" id="NF008282">
    <property type="entry name" value="PRK11060.1"/>
    <property type="match status" value="1"/>
</dbReference>
<dbReference type="InterPro" id="IPR007227">
    <property type="entry name" value="Cell_shape_determining_MreD"/>
</dbReference>
<dbReference type="PIRSF" id="PIRSF018472">
    <property type="entry name" value="MreD_proteobac"/>
    <property type="match status" value="1"/>
</dbReference>
<keyword evidence="8" id="KW-0997">Cell inner membrane</keyword>
<gene>
    <name evidence="10" type="ORF">M992_0194</name>
</gene>
<evidence type="ECO:0000256" key="9">
    <source>
        <dbReference type="SAM" id="Phobius"/>
    </source>
</evidence>
<evidence type="ECO:0000256" key="5">
    <source>
        <dbReference type="ARBA" id="ARBA00022960"/>
    </source>
</evidence>
<dbReference type="GO" id="GO:0008360">
    <property type="term" value="P:regulation of cell shape"/>
    <property type="evidence" value="ECO:0007669"/>
    <property type="project" value="UniProtKB-UniRule"/>
</dbReference>
<dbReference type="PANTHER" id="PTHR37484:SF1">
    <property type="entry name" value="ROD SHAPE-DETERMINING PROTEIN MRED"/>
    <property type="match status" value="1"/>
</dbReference>
<evidence type="ECO:0000256" key="4">
    <source>
        <dbReference type="ARBA" id="ARBA00022692"/>
    </source>
</evidence>
<evidence type="ECO:0000256" key="6">
    <source>
        <dbReference type="ARBA" id="ARBA00022989"/>
    </source>
</evidence>
<accession>A0A0N0ZAD1</accession>
<dbReference type="RefSeq" id="WP_053906988.1">
    <property type="nucleotide sequence ID" value="NZ_CAWMUS010000002.1"/>
</dbReference>
<dbReference type="AlphaFoldDB" id="A0A0N0ZAD1"/>
<evidence type="ECO:0000256" key="8">
    <source>
        <dbReference type="PIRNR" id="PIRNR018472"/>
    </source>
</evidence>
<evidence type="ECO:0000313" key="11">
    <source>
        <dbReference type="Proteomes" id="UP000053226"/>
    </source>
</evidence>
<feature type="transmembrane region" description="Helical" evidence="9">
    <location>
        <begin position="6"/>
        <end position="25"/>
    </location>
</feature>
<dbReference type="EMBL" id="LGAA01000002">
    <property type="protein sequence ID" value="KPD04497.1"/>
    <property type="molecule type" value="Genomic_DNA"/>
</dbReference>
<dbReference type="Pfam" id="PF04093">
    <property type="entry name" value="MreD"/>
    <property type="match status" value="1"/>
</dbReference>
<comment type="subcellular location">
    <subcellularLocation>
        <location evidence="8">Cell inner membrane</location>
    </subcellularLocation>
    <subcellularLocation>
        <location evidence="1">Cell membrane</location>
        <topology evidence="1">Multi-pass membrane protein</topology>
    </subcellularLocation>
</comment>
<feature type="transmembrane region" description="Helical" evidence="9">
    <location>
        <begin position="133"/>
        <end position="152"/>
    </location>
</feature>
<evidence type="ECO:0000256" key="2">
    <source>
        <dbReference type="ARBA" id="ARBA00007776"/>
    </source>
</evidence>
<dbReference type="Proteomes" id="UP000053226">
    <property type="component" value="Unassembled WGS sequence"/>
</dbReference>
<comment type="caution">
    <text evidence="10">The sequence shown here is derived from an EMBL/GenBank/DDBJ whole genome shotgun (WGS) entry which is preliminary data.</text>
</comment>
<feature type="transmembrane region" description="Helical" evidence="9">
    <location>
        <begin position="100"/>
        <end position="121"/>
    </location>
</feature>
<keyword evidence="7 8" id="KW-0472">Membrane</keyword>
<evidence type="ECO:0000256" key="7">
    <source>
        <dbReference type="ARBA" id="ARBA00023136"/>
    </source>
</evidence>
<comment type="similarity">
    <text evidence="2 8">Belongs to the MreD family.</text>
</comment>
<proteinExistence type="inferred from homology"/>
<keyword evidence="4 9" id="KW-0812">Transmembrane</keyword>
<organism evidence="10 11">
    <name type="scientific">Moellerella wisconsensis ATCC 35017</name>
    <dbReference type="NCBI Taxonomy" id="1354267"/>
    <lineage>
        <taxon>Bacteria</taxon>
        <taxon>Pseudomonadati</taxon>
        <taxon>Pseudomonadota</taxon>
        <taxon>Gammaproteobacteria</taxon>
        <taxon>Enterobacterales</taxon>
        <taxon>Morganellaceae</taxon>
        <taxon>Moellerella</taxon>
    </lineage>
</organism>
<comment type="function">
    <text evidence="8">Involved in formation of the rod shape of the cell. May also contribute to regulation of formation of penicillin-binding proteins.</text>
</comment>
<protein>
    <recommendedName>
        <fullName evidence="8">Rod shape-determining protein MreD</fullName>
    </recommendedName>
</protein>
<evidence type="ECO:0000256" key="1">
    <source>
        <dbReference type="ARBA" id="ARBA00004651"/>
    </source>
</evidence>
<reference evidence="10 11" key="1">
    <citation type="submission" date="2015-07" db="EMBL/GenBank/DDBJ databases">
        <title>ATOL: Assembling a taxonomically balanced genome-scale reconstruction of the evolutionary history of the Enterobacteriaceae.</title>
        <authorList>
            <person name="Plunkett G.III."/>
            <person name="Neeno-Eckwall E.C."/>
            <person name="Glasner J.D."/>
            <person name="Perna N.T."/>
        </authorList>
    </citation>
    <scope>NUCLEOTIDE SEQUENCE [LARGE SCALE GENOMIC DNA]</scope>
    <source>
        <strain evidence="10 11">ATCC 35017</strain>
    </source>
</reference>
<dbReference type="InterPro" id="IPR026034">
    <property type="entry name" value="MreD_proteobac"/>
</dbReference>
<keyword evidence="3 8" id="KW-1003">Cell membrane</keyword>
<keyword evidence="5 8" id="KW-0133">Cell shape</keyword>
<keyword evidence="11" id="KW-1185">Reference proteome</keyword>
<dbReference type="NCBIfam" id="TIGR03426">
    <property type="entry name" value="shape_MreD"/>
    <property type="match status" value="1"/>
</dbReference>
<feature type="transmembrane region" description="Helical" evidence="9">
    <location>
        <begin position="60"/>
        <end position="88"/>
    </location>
</feature>
<keyword evidence="6 9" id="KW-1133">Transmembrane helix</keyword>